<keyword evidence="1" id="KW-0472">Membrane</keyword>
<gene>
    <name evidence="2" type="ORF">WMY93_005268</name>
</gene>
<evidence type="ECO:0000313" key="3">
    <source>
        <dbReference type="Proteomes" id="UP001460270"/>
    </source>
</evidence>
<accession>A0AAW0PR07</accession>
<organism evidence="2 3">
    <name type="scientific">Mugilogobius chulae</name>
    <name type="common">yellowstripe goby</name>
    <dbReference type="NCBI Taxonomy" id="88201"/>
    <lineage>
        <taxon>Eukaryota</taxon>
        <taxon>Metazoa</taxon>
        <taxon>Chordata</taxon>
        <taxon>Craniata</taxon>
        <taxon>Vertebrata</taxon>
        <taxon>Euteleostomi</taxon>
        <taxon>Actinopterygii</taxon>
        <taxon>Neopterygii</taxon>
        <taxon>Teleostei</taxon>
        <taxon>Neoteleostei</taxon>
        <taxon>Acanthomorphata</taxon>
        <taxon>Gobiaria</taxon>
        <taxon>Gobiiformes</taxon>
        <taxon>Gobioidei</taxon>
        <taxon>Gobiidae</taxon>
        <taxon>Gobionellinae</taxon>
        <taxon>Mugilogobius</taxon>
    </lineage>
</organism>
<evidence type="ECO:0000256" key="1">
    <source>
        <dbReference type="SAM" id="Phobius"/>
    </source>
</evidence>
<keyword evidence="1" id="KW-0812">Transmembrane</keyword>
<evidence type="ECO:0000313" key="2">
    <source>
        <dbReference type="EMBL" id="KAK7934372.1"/>
    </source>
</evidence>
<protein>
    <submittedName>
        <fullName evidence="2">Uncharacterized protein</fullName>
    </submittedName>
</protein>
<proteinExistence type="predicted"/>
<name>A0AAW0PR07_9GOBI</name>
<dbReference type="AlphaFoldDB" id="A0AAW0PR07"/>
<dbReference type="Proteomes" id="UP001460270">
    <property type="component" value="Unassembled WGS sequence"/>
</dbReference>
<comment type="caution">
    <text evidence="2">The sequence shown here is derived from an EMBL/GenBank/DDBJ whole genome shotgun (WGS) entry which is preliminary data.</text>
</comment>
<feature type="transmembrane region" description="Helical" evidence="1">
    <location>
        <begin position="6"/>
        <end position="27"/>
    </location>
</feature>
<dbReference type="EMBL" id="JBBPFD010000003">
    <property type="protein sequence ID" value="KAK7934372.1"/>
    <property type="molecule type" value="Genomic_DNA"/>
</dbReference>
<keyword evidence="1" id="KW-1133">Transmembrane helix</keyword>
<sequence>MDYLPVLEIFMAVLGFGLTIMFCTTFCRACSRLRDEQIEREVWRRTEHDGRPPSIYVIPFPRSLSQDSEDMVTRPSLEYTNGAFCEPPPAYNELGFKPDDLPLLTQSTVCQCIQQQWSNHMASPSPKSSFNGRPVSLLPAPFCLLLCAMLL</sequence>
<keyword evidence="3" id="KW-1185">Reference proteome</keyword>
<reference evidence="3" key="1">
    <citation type="submission" date="2024-04" db="EMBL/GenBank/DDBJ databases">
        <title>Salinicola lusitanus LLJ914,a marine bacterium isolated from the Okinawa Trough.</title>
        <authorList>
            <person name="Li J."/>
        </authorList>
    </citation>
    <scope>NUCLEOTIDE SEQUENCE [LARGE SCALE GENOMIC DNA]</scope>
</reference>